<organism evidence="2 3">
    <name type="scientific">Thalassobaculum fulvum</name>
    <dbReference type="NCBI Taxonomy" id="1633335"/>
    <lineage>
        <taxon>Bacteria</taxon>
        <taxon>Pseudomonadati</taxon>
        <taxon>Pseudomonadota</taxon>
        <taxon>Alphaproteobacteria</taxon>
        <taxon>Rhodospirillales</taxon>
        <taxon>Thalassobaculaceae</taxon>
        <taxon>Thalassobaculum</taxon>
    </lineage>
</organism>
<evidence type="ECO:0000256" key="1">
    <source>
        <dbReference type="SAM" id="Phobius"/>
    </source>
</evidence>
<dbReference type="RefSeq" id="WP_189989058.1">
    <property type="nucleotide sequence ID" value="NZ_BMZS01000004.1"/>
</dbReference>
<dbReference type="Pfam" id="PF09955">
    <property type="entry name" value="DUF2189"/>
    <property type="match status" value="1"/>
</dbReference>
<reference evidence="2" key="2">
    <citation type="submission" date="2020-09" db="EMBL/GenBank/DDBJ databases">
        <authorList>
            <person name="Sun Q."/>
            <person name="Kim S."/>
        </authorList>
    </citation>
    <scope>NUCLEOTIDE SEQUENCE</scope>
    <source>
        <strain evidence="2">KCTC 42651</strain>
    </source>
</reference>
<protein>
    <recommendedName>
        <fullName evidence="4">DUF2189 domain-containing protein</fullName>
    </recommendedName>
</protein>
<dbReference type="AlphaFoldDB" id="A0A918XS75"/>
<sequence>MAIGTQIRNPLEWGWDQLKKAESAVEATGHALGGAEAGSEAGPAAVRRIRIDDLRDALARGVDDFRACRTDVLFLCLVYPVAGLLLAYLAFGYDFLHLVFPLASGFALLGPIAAIGLYEMSRRRERGQAPSWADALSVVGSPAFGAILVLGLYLLAAFLLWLVAAVAIYGATLGPEPPTSIGAFAQEIVTTGAGWAMIAIGIAVGFVFAVVVMTVSVVSFPMLLDRDVGLYPAIGTSIRAVAANPLPMAVWGAIVAGGLLLGAVTLFIGLAVVMPVLGHATWHLYRKLVAD</sequence>
<dbReference type="EMBL" id="BMZS01000004">
    <property type="protein sequence ID" value="GHD48947.1"/>
    <property type="molecule type" value="Genomic_DNA"/>
</dbReference>
<evidence type="ECO:0008006" key="4">
    <source>
        <dbReference type="Google" id="ProtNLM"/>
    </source>
</evidence>
<evidence type="ECO:0000313" key="2">
    <source>
        <dbReference type="EMBL" id="GHD48947.1"/>
    </source>
</evidence>
<keyword evidence="1" id="KW-1133">Transmembrane helix</keyword>
<evidence type="ECO:0000313" key="3">
    <source>
        <dbReference type="Proteomes" id="UP000630353"/>
    </source>
</evidence>
<dbReference type="Proteomes" id="UP000630353">
    <property type="component" value="Unassembled WGS sequence"/>
</dbReference>
<name>A0A918XS75_9PROT</name>
<feature type="transmembrane region" description="Helical" evidence="1">
    <location>
        <begin position="253"/>
        <end position="277"/>
    </location>
</feature>
<gene>
    <name evidence="2" type="ORF">GCM10017083_20640</name>
</gene>
<keyword evidence="1" id="KW-0812">Transmembrane</keyword>
<reference evidence="2" key="1">
    <citation type="journal article" date="2014" name="Int. J. Syst. Evol. Microbiol.">
        <title>Complete genome sequence of Corynebacterium casei LMG S-19264T (=DSM 44701T), isolated from a smear-ripened cheese.</title>
        <authorList>
            <consortium name="US DOE Joint Genome Institute (JGI-PGF)"/>
            <person name="Walter F."/>
            <person name="Albersmeier A."/>
            <person name="Kalinowski J."/>
            <person name="Ruckert C."/>
        </authorList>
    </citation>
    <scope>NUCLEOTIDE SEQUENCE</scope>
    <source>
        <strain evidence="2">KCTC 42651</strain>
    </source>
</reference>
<proteinExistence type="predicted"/>
<feature type="transmembrane region" description="Helical" evidence="1">
    <location>
        <begin position="97"/>
        <end position="118"/>
    </location>
</feature>
<feature type="transmembrane region" description="Helical" evidence="1">
    <location>
        <begin position="192"/>
        <end position="218"/>
    </location>
</feature>
<dbReference type="InterPro" id="IPR018692">
    <property type="entry name" value="DUF2189"/>
</dbReference>
<feature type="transmembrane region" description="Helical" evidence="1">
    <location>
        <begin position="72"/>
        <end position="91"/>
    </location>
</feature>
<feature type="transmembrane region" description="Helical" evidence="1">
    <location>
        <begin position="139"/>
        <end position="172"/>
    </location>
</feature>
<accession>A0A918XS75</accession>
<comment type="caution">
    <text evidence="2">The sequence shown here is derived from an EMBL/GenBank/DDBJ whole genome shotgun (WGS) entry which is preliminary data.</text>
</comment>
<keyword evidence="3" id="KW-1185">Reference proteome</keyword>
<keyword evidence="1" id="KW-0472">Membrane</keyword>